<keyword evidence="1" id="KW-0812">Transmembrane</keyword>
<feature type="transmembrane region" description="Helical" evidence="1">
    <location>
        <begin position="13"/>
        <end position="31"/>
    </location>
</feature>
<sequence length="78" mass="9283">MHYYDGSFWGMHLIWWIIWVILIAWIFFIPADIPYQKSKKDSPLDILKMRFAKGEISKEDFEVSKKILTSDSTKNINS</sequence>
<dbReference type="AlphaFoldDB" id="A0A5C6Z1C4"/>
<evidence type="ECO:0000313" key="4">
    <source>
        <dbReference type="Proteomes" id="UP000321497"/>
    </source>
</evidence>
<evidence type="ECO:0000259" key="2">
    <source>
        <dbReference type="Pfam" id="PF09851"/>
    </source>
</evidence>
<gene>
    <name evidence="3" type="ORF">ESU54_06900</name>
</gene>
<organism evidence="3 4">
    <name type="scientific">Aequorivita antarctica</name>
    <dbReference type="NCBI Taxonomy" id="153266"/>
    <lineage>
        <taxon>Bacteria</taxon>
        <taxon>Pseudomonadati</taxon>
        <taxon>Bacteroidota</taxon>
        <taxon>Flavobacteriia</taxon>
        <taxon>Flavobacteriales</taxon>
        <taxon>Flavobacteriaceae</taxon>
        <taxon>Aequorivita</taxon>
    </lineage>
</organism>
<proteinExistence type="predicted"/>
<keyword evidence="1" id="KW-0472">Membrane</keyword>
<keyword evidence="4" id="KW-1185">Reference proteome</keyword>
<protein>
    <submittedName>
        <fullName evidence="3">SHOCT domain-containing protein</fullName>
    </submittedName>
</protein>
<evidence type="ECO:0000256" key="1">
    <source>
        <dbReference type="SAM" id="Phobius"/>
    </source>
</evidence>
<comment type="caution">
    <text evidence="3">The sequence shown here is derived from an EMBL/GenBank/DDBJ whole genome shotgun (WGS) entry which is preliminary data.</text>
</comment>
<dbReference type="RefSeq" id="WP_111845313.1">
    <property type="nucleotide sequence ID" value="NZ_UEGI01000016.1"/>
</dbReference>
<accession>A0A5C6Z1C4</accession>
<reference evidence="3 4" key="1">
    <citation type="submission" date="2019-08" db="EMBL/GenBank/DDBJ databases">
        <title>Genome of Aequorivita antarctica SW49 (type strain).</title>
        <authorList>
            <person name="Bowman J.P."/>
        </authorList>
    </citation>
    <scope>NUCLEOTIDE SEQUENCE [LARGE SCALE GENOMIC DNA]</scope>
    <source>
        <strain evidence="3 4">SW49</strain>
    </source>
</reference>
<dbReference type="OrthoDB" id="5421551at2"/>
<feature type="domain" description="SHOCT" evidence="2">
    <location>
        <begin position="43"/>
        <end position="68"/>
    </location>
</feature>
<dbReference type="Proteomes" id="UP000321497">
    <property type="component" value="Unassembled WGS sequence"/>
</dbReference>
<keyword evidence="1" id="KW-1133">Transmembrane helix</keyword>
<evidence type="ECO:0000313" key="3">
    <source>
        <dbReference type="EMBL" id="TXD73485.1"/>
    </source>
</evidence>
<dbReference type="Pfam" id="PF09851">
    <property type="entry name" value="SHOCT"/>
    <property type="match status" value="1"/>
</dbReference>
<name>A0A5C6Z1C4_9FLAO</name>
<dbReference type="InterPro" id="IPR018649">
    <property type="entry name" value="SHOCT"/>
</dbReference>
<dbReference type="EMBL" id="VORT01000004">
    <property type="protein sequence ID" value="TXD73485.1"/>
    <property type="molecule type" value="Genomic_DNA"/>
</dbReference>